<evidence type="ECO:0000313" key="5">
    <source>
        <dbReference type="Proteomes" id="UP001207605"/>
    </source>
</evidence>
<proteinExistence type="predicted"/>
<dbReference type="Pfam" id="PF07538">
    <property type="entry name" value="ChW"/>
    <property type="match status" value="6"/>
</dbReference>
<accession>A0ABT2S4K5</accession>
<dbReference type="Gene3D" id="1.10.530.10">
    <property type="match status" value="1"/>
</dbReference>
<dbReference type="RefSeq" id="WP_262581100.1">
    <property type="nucleotide sequence ID" value="NZ_JAOQJV010000004.1"/>
</dbReference>
<dbReference type="InterPro" id="IPR002901">
    <property type="entry name" value="MGlyc_endo_b_GlcNAc-like_dom"/>
</dbReference>
<organism evidence="4 5">
    <name type="scientific">Dorea ammoniilytica</name>
    <dbReference type="NCBI Taxonomy" id="2981788"/>
    <lineage>
        <taxon>Bacteria</taxon>
        <taxon>Bacillati</taxon>
        <taxon>Bacillota</taxon>
        <taxon>Clostridia</taxon>
        <taxon>Lachnospirales</taxon>
        <taxon>Lachnospiraceae</taxon>
        <taxon>Dorea</taxon>
    </lineage>
</organism>
<comment type="caution">
    <text evidence="4">The sequence shown here is derived from an EMBL/GenBank/DDBJ whole genome shotgun (WGS) entry which is preliminary data.</text>
</comment>
<sequence length="843" mass="92261">MRRAKRIIMGLLCAGMLIGNAGSVYAQEDVSQEQVAEEQNVSIINDDSSKDASMDGQRRLDEIYRVDENGNTSLIEDSSSDTALPAEDEEDSADRARSTSVKIVNFRANKKGEAVSSSQVTEYTEYKTGASGYICGAVGADGAYLGTSNGKVRFMIAGVIGEVDESKVQVTDLDNAQSYSSYYADSTTLVHHICMNMTTPGWGASVMVGMRPDYLTAGTTYYSYDGHYFYTSYSKMLLDYQSDTRSHAVNAGNPYYNYYQYLPLRTVTEYSGSELDSFINTYAGSSSKMYNTGSTFVNYQNTYGTNALLMASVAACESGWGKSYYALNRNNLFGLNAVDSDTGQAFTFNSVDGCIKDFSETYLSKRYLRPGYTYYHGAFLGDKSSGINVSYASNPYWGEEIANVAWNLDKAGGYKDKEKYTIGIKDTDNITHNNVNVRKEASTSTAVLYTTGSHSNYSVLIRGEKDGFYEIQSDAVLNSGRSAVDTSSGKYSVDNMYSYISKDYVKIISQGSWKPGDNSGDNSGGNSGGSGGDSGTDIVTPEEGIDYSVHCQTYGWMDTVSDGETAGTSDESKRLEALKISLRSPSVEGGVKYRVHCQTYGWMDWKENGAEAGTSGESKRLEAVQIQLTGQMADKYDIYYRVHSQSYGWLDWAVNGECAGTSGYGKRLEAIQIKLVPKGGTIPGSTENPYVQSLVKYKTHVQTYGWQSWAFDGETAGTSGESKRLEALQIKLVNPEAEGAIEYRAHVQSYGWQDWVSNGKSAGTSGKAKRLEAVQIRLTGAMAEKYDVYYRVHSQSYGWLGWAKNEEPAGTSGLAKRMEAVEIKLVPKGNDVPGSTEGSYITQ</sequence>
<keyword evidence="2" id="KW-0732">Signal</keyword>
<feature type="signal peptide" evidence="2">
    <location>
        <begin position="1"/>
        <end position="26"/>
    </location>
</feature>
<gene>
    <name evidence="4" type="ORF">OCV65_04650</name>
</gene>
<dbReference type="Proteomes" id="UP001207605">
    <property type="component" value="Unassembled WGS sequence"/>
</dbReference>
<feature type="compositionally biased region" description="Polar residues" evidence="1">
    <location>
        <begin position="70"/>
        <end position="82"/>
    </location>
</feature>
<dbReference type="SMART" id="SM00728">
    <property type="entry name" value="ChW"/>
    <property type="match status" value="6"/>
</dbReference>
<evidence type="ECO:0000256" key="2">
    <source>
        <dbReference type="SAM" id="SignalP"/>
    </source>
</evidence>
<dbReference type="InterPro" id="IPR006637">
    <property type="entry name" value="ChW"/>
</dbReference>
<dbReference type="Pfam" id="PF01832">
    <property type="entry name" value="Glucosaminidase"/>
    <property type="match status" value="1"/>
</dbReference>
<evidence type="ECO:0000313" key="4">
    <source>
        <dbReference type="EMBL" id="MCU6699524.1"/>
    </source>
</evidence>
<feature type="region of interest" description="Disordered" evidence="1">
    <location>
        <begin position="70"/>
        <end position="97"/>
    </location>
</feature>
<reference evidence="4 5" key="1">
    <citation type="journal article" date="2021" name="ISME Commun">
        <title>Automated analysis of genomic sequences facilitates high-throughput and comprehensive description of bacteria.</title>
        <authorList>
            <person name="Hitch T.C.A."/>
        </authorList>
    </citation>
    <scope>NUCLEOTIDE SEQUENCE [LARGE SCALE GENOMIC DNA]</scope>
    <source>
        <strain evidence="4 5">Sanger_02</strain>
    </source>
</reference>
<feature type="region of interest" description="Disordered" evidence="1">
    <location>
        <begin position="514"/>
        <end position="541"/>
    </location>
</feature>
<name>A0ABT2S4K5_9FIRM</name>
<evidence type="ECO:0000259" key="3">
    <source>
        <dbReference type="SMART" id="SM00047"/>
    </source>
</evidence>
<feature type="domain" description="Mannosyl-glycoprotein endo-beta-N-acetylglucosamidase-like" evidence="3">
    <location>
        <begin position="280"/>
        <end position="416"/>
    </location>
</feature>
<protein>
    <submittedName>
        <fullName evidence="4">Glucosaminidase domain-containing protein</fullName>
    </submittedName>
</protein>
<feature type="chain" id="PRO_5046742261" evidence="2">
    <location>
        <begin position="27"/>
        <end position="843"/>
    </location>
</feature>
<dbReference type="SMART" id="SM00047">
    <property type="entry name" value="LYZ2"/>
    <property type="match status" value="1"/>
</dbReference>
<feature type="compositionally biased region" description="Gly residues" evidence="1">
    <location>
        <begin position="522"/>
        <end position="534"/>
    </location>
</feature>
<keyword evidence="5" id="KW-1185">Reference proteome</keyword>
<dbReference type="EMBL" id="JAOQJV010000004">
    <property type="protein sequence ID" value="MCU6699524.1"/>
    <property type="molecule type" value="Genomic_DNA"/>
</dbReference>
<evidence type="ECO:0000256" key="1">
    <source>
        <dbReference type="SAM" id="MobiDB-lite"/>
    </source>
</evidence>